<name>A0A9R0JUM6_SPIOL</name>
<dbReference type="GeneID" id="110787420"/>
<dbReference type="GO" id="GO:0005856">
    <property type="term" value="C:cytoskeleton"/>
    <property type="evidence" value="ECO:0007669"/>
    <property type="project" value="UniProtKB-SubCell"/>
</dbReference>
<dbReference type="CDD" id="cd00148">
    <property type="entry name" value="PROF"/>
    <property type="match status" value="1"/>
</dbReference>
<comment type="similarity">
    <text evidence="2 7">Belongs to the profilin family.</text>
</comment>
<dbReference type="AlphaFoldDB" id="A0A9R0JUM6"/>
<dbReference type="PROSITE" id="PS00414">
    <property type="entry name" value="PROFILIN"/>
    <property type="match status" value="1"/>
</dbReference>
<dbReference type="InterPro" id="IPR027310">
    <property type="entry name" value="Profilin_CS"/>
</dbReference>
<keyword evidence="5 6" id="KW-0206">Cytoskeleton</keyword>
<sequence length="133" mass="14105">MSWQTYVDDHLMCEIEGTTNHLAAAAILGTDGSVWAQSASFPQFKPDEIAAVVKDFDEPGTLAPTGLHLGGVKYMVIQGEPGAVIRGKKGSGGICVKKTAQALVIGLYDEPVTPGQCNMIVERLGDYLIDQGL</sequence>
<reference evidence="8" key="1">
    <citation type="journal article" date="2021" name="Nat. Commun.">
        <title>Genomic analyses provide insights into spinach domestication and the genetic basis of agronomic traits.</title>
        <authorList>
            <person name="Cai X."/>
            <person name="Sun X."/>
            <person name="Xu C."/>
            <person name="Sun H."/>
            <person name="Wang X."/>
            <person name="Ge C."/>
            <person name="Zhang Z."/>
            <person name="Wang Q."/>
            <person name="Fei Z."/>
            <person name="Jiao C."/>
            <person name="Wang Q."/>
        </authorList>
    </citation>
    <scope>NUCLEOTIDE SEQUENCE [LARGE SCALE GENOMIC DNA]</scope>
    <source>
        <strain evidence="8">cv. Varoflay</strain>
    </source>
</reference>
<dbReference type="PANTHER" id="PTHR11604">
    <property type="entry name" value="PROFILIN"/>
    <property type="match status" value="1"/>
</dbReference>
<evidence type="ECO:0000256" key="1">
    <source>
        <dbReference type="ARBA" id="ARBA00004245"/>
    </source>
</evidence>
<keyword evidence="3" id="KW-0963">Cytoplasm</keyword>
<dbReference type="SMART" id="SM00392">
    <property type="entry name" value="PROF"/>
    <property type="match status" value="1"/>
</dbReference>
<dbReference type="OrthoDB" id="421374at2759"/>
<accession>A0A9R0JUM6</accession>
<dbReference type="Pfam" id="PF00235">
    <property type="entry name" value="Profilin"/>
    <property type="match status" value="1"/>
</dbReference>
<proteinExistence type="inferred from homology"/>
<dbReference type="Proteomes" id="UP000813463">
    <property type="component" value="Chromosome 1"/>
</dbReference>
<dbReference type="Gene3D" id="3.30.450.30">
    <property type="entry name" value="Dynein light chain 2a, cytoplasmic"/>
    <property type="match status" value="1"/>
</dbReference>
<dbReference type="GO" id="GO:0005938">
    <property type="term" value="C:cell cortex"/>
    <property type="evidence" value="ECO:0000318"/>
    <property type="project" value="GO_Central"/>
</dbReference>
<evidence type="ECO:0000256" key="2">
    <source>
        <dbReference type="ARBA" id="ARBA00010058"/>
    </source>
</evidence>
<keyword evidence="8" id="KW-1185">Reference proteome</keyword>
<evidence type="ECO:0000256" key="4">
    <source>
        <dbReference type="ARBA" id="ARBA00023203"/>
    </source>
</evidence>
<dbReference type="InterPro" id="IPR048278">
    <property type="entry name" value="PFN"/>
</dbReference>
<dbReference type="FunFam" id="3.30.450.30:FF:000001">
    <property type="entry name" value="Profilin"/>
    <property type="match status" value="1"/>
</dbReference>
<comment type="function">
    <text evidence="6">Binds to actin and affects the structure of the cytoskeleton. At high concentrations, profilin prevents the polymerization of actin, whereas it enhances it at low concentrations.</text>
</comment>
<dbReference type="KEGG" id="soe:110787420"/>
<dbReference type="PRINTS" id="PR01640">
    <property type="entry name" value="PROFILINPLNT"/>
</dbReference>
<evidence type="ECO:0000256" key="5">
    <source>
        <dbReference type="ARBA" id="ARBA00023212"/>
    </source>
</evidence>
<dbReference type="PANTHER" id="PTHR11604:SF35">
    <property type="entry name" value="PROFILIN-3"/>
    <property type="match status" value="1"/>
</dbReference>
<reference evidence="9" key="2">
    <citation type="submission" date="2025-08" db="UniProtKB">
        <authorList>
            <consortium name="RefSeq"/>
        </authorList>
    </citation>
    <scope>IDENTIFICATION</scope>
    <source>
        <tissue evidence="9">Leaf</tissue>
    </source>
</reference>
<gene>
    <name evidence="9" type="primary">LOC110787420</name>
</gene>
<comment type="subunit">
    <text evidence="6">Occurs in many kinds of cells as a complex with monomeric actin in a 1:1 ratio.</text>
</comment>
<dbReference type="InterPro" id="IPR036140">
    <property type="entry name" value="PFN_sf"/>
</dbReference>
<evidence type="ECO:0000256" key="6">
    <source>
        <dbReference type="RuleBase" id="RU003908"/>
    </source>
</evidence>
<dbReference type="SUPFAM" id="SSF55770">
    <property type="entry name" value="Profilin (actin-binding protein)"/>
    <property type="match status" value="1"/>
</dbReference>
<keyword evidence="4 7" id="KW-0009">Actin-binding</keyword>
<dbReference type="PRINTS" id="PR00392">
    <property type="entry name" value="PROFILIN"/>
</dbReference>
<evidence type="ECO:0000256" key="7">
    <source>
        <dbReference type="RuleBase" id="RU003909"/>
    </source>
</evidence>
<dbReference type="InterPro" id="IPR005455">
    <property type="entry name" value="PFN_euk"/>
</dbReference>
<evidence type="ECO:0000256" key="3">
    <source>
        <dbReference type="ARBA" id="ARBA00022490"/>
    </source>
</evidence>
<dbReference type="GO" id="GO:0003785">
    <property type="term" value="F:actin monomer binding"/>
    <property type="evidence" value="ECO:0000318"/>
    <property type="project" value="GO_Central"/>
</dbReference>
<evidence type="ECO:0000313" key="9">
    <source>
        <dbReference type="RefSeq" id="XP_021847735.1"/>
    </source>
</evidence>
<comment type="subcellular location">
    <subcellularLocation>
        <location evidence="1">Cytoplasm</location>
        <location evidence="1">Cytoskeleton</location>
    </subcellularLocation>
</comment>
<organism evidence="8 9">
    <name type="scientific">Spinacia oleracea</name>
    <name type="common">Spinach</name>
    <dbReference type="NCBI Taxonomy" id="3562"/>
    <lineage>
        <taxon>Eukaryota</taxon>
        <taxon>Viridiplantae</taxon>
        <taxon>Streptophyta</taxon>
        <taxon>Embryophyta</taxon>
        <taxon>Tracheophyta</taxon>
        <taxon>Spermatophyta</taxon>
        <taxon>Magnoliopsida</taxon>
        <taxon>eudicotyledons</taxon>
        <taxon>Gunneridae</taxon>
        <taxon>Pentapetalae</taxon>
        <taxon>Caryophyllales</taxon>
        <taxon>Chenopodiaceae</taxon>
        <taxon>Chenopodioideae</taxon>
        <taxon>Anserineae</taxon>
        <taxon>Spinacia</taxon>
    </lineage>
</organism>
<dbReference type="RefSeq" id="XP_021847735.1">
    <property type="nucleotide sequence ID" value="XM_021992043.2"/>
</dbReference>
<protein>
    <recommendedName>
        <fullName evidence="7">Profilin</fullName>
    </recommendedName>
</protein>
<evidence type="ECO:0000313" key="8">
    <source>
        <dbReference type="Proteomes" id="UP000813463"/>
    </source>
</evidence>